<keyword evidence="10" id="KW-0812">Transmembrane</keyword>
<evidence type="ECO:0000256" key="1">
    <source>
        <dbReference type="ARBA" id="ARBA00009865"/>
    </source>
</evidence>
<feature type="active site" description="Proton donor" evidence="7">
    <location>
        <position position="214"/>
    </location>
</feature>
<dbReference type="KEGG" id="marq:MARGE09_P0115"/>
<dbReference type="Gene3D" id="2.60.120.260">
    <property type="entry name" value="Galactose-binding domain-like"/>
    <property type="match status" value="1"/>
</dbReference>
<evidence type="ECO:0000256" key="6">
    <source>
        <dbReference type="ARBA" id="ARBA00023295"/>
    </source>
</evidence>
<dbReference type="InterPro" id="IPR006584">
    <property type="entry name" value="Cellulose-bd_IV"/>
</dbReference>
<evidence type="ECO:0000313" key="13">
    <source>
        <dbReference type="EMBL" id="BCD95916.1"/>
    </source>
</evidence>
<dbReference type="PROSITE" id="PS51175">
    <property type="entry name" value="CBM6"/>
    <property type="match status" value="1"/>
</dbReference>
<feature type="region of interest" description="Disordered" evidence="9">
    <location>
        <begin position="655"/>
        <end position="694"/>
    </location>
</feature>
<dbReference type="Gene3D" id="2.60.120.430">
    <property type="entry name" value="Galactose-binding lectin"/>
    <property type="match status" value="1"/>
</dbReference>
<dbReference type="AlphaFoldDB" id="A0AAN1WE44"/>
<feature type="chain" id="PRO_5042973902" description="CBM6 domain-containing protein" evidence="11">
    <location>
        <begin position="35"/>
        <end position="741"/>
    </location>
</feature>
<dbReference type="EMBL" id="AP023086">
    <property type="protein sequence ID" value="BCD95916.1"/>
    <property type="molecule type" value="Genomic_DNA"/>
</dbReference>
<evidence type="ECO:0000256" key="4">
    <source>
        <dbReference type="ARBA" id="ARBA00022801"/>
    </source>
</evidence>
<dbReference type="PANTHER" id="PTHR43772:SF2">
    <property type="entry name" value="PUTATIVE (AFU_ORTHOLOGUE AFUA_2G04480)-RELATED"/>
    <property type="match status" value="1"/>
</dbReference>
<keyword evidence="4" id="KW-0378">Hydrolase</keyword>
<dbReference type="GO" id="GO:0004553">
    <property type="term" value="F:hydrolase activity, hydrolyzing O-glycosyl compounds"/>
    <property type="evidence" value="ECO:0007669"/>
    <property type="project" value="InterPro"/>
</dbReference>
<dbReference type="SUPFAM" id="SSF75005">
    <property type="entry name" value="Arabinanase/levansucrase/invertase"/>
    <property type="match status" value="1"/>
</dbReference>
<keyword evidence="3 11" id="KW-0732">Signal</keyword>
<dbReference type="Gene3D" id="2.115.10.20">
    <property type="entry name" value="Glycosyl hydrolase domain, family 43"/>
    <property type="match status" value="1"/>
</dbReference>
<evidence type="ECO:0000256" key="11">
    <source>
        <dbReference type="SAM" id="SignalP"/>
    </source>
</evidence>
<evidence type="ECO:0000256" key="9">
    <source>
        <dbReference type="SAM" id="MobiDB-lite"/>
    </source>
</evidence>
<evidence type="ECO:0000256" key="3">
    <source>
        <dbReference type="ARBA" id="ARBA00022729"/>
    </source>
</evidence>
<dbReference type="GO" id="GO:0045493">
    <property type="term" value="P:xylan catabolic process"/>
    <property type="evidence" value="ECO:0007669"/>
    <property type="project" value="UniProtKB-KW"/>
</dbReference>
<feature type="transmembrane region" description="Helical" evidence="10">
    <location>
        <begin position="701"/>
        <end position="722"/>
    </location>
</feature>
<dbReference type="Pfam" id="PF04616">
    <property type="entry name" value="Glyco_hydro_43"/>
    <property type="match status" value="1"/>
</dbReference>
<evidence type="ECO:0000259" key="12">
    <source>
        <dbReference type="PROSITE" id="PS51175"/>
    </source>
</evidence>
<sequence>MIKTIKQSLRKRSTPLTRWLVTGLVGISALAAHANNPLVSHVYTADPSARVFNDRVYVITTHDPDGSTDYGELQDYFLWSSDDMVNWQDHGIIFGTQTHTSWAFGAYAPDLFERNGKYYLIFPNVTSGIGILEADHPEGPYVDIKGSAVISKQNTQNADVEWLFDPGVLVDDDNAVYVTFGGGGPGEARIVKLTDDLQGPDGPAVTVDAPNFFEASYIHKRNGVYYFTYSKDYTGGAPTIEYMTSDSPMSGYRHRGTVIPQPWDNYSGNNHHSFIDYKGKSYAFYHNQTVWSNGPGNGTGSIYQRSMNVDLLTYSGDVMNRITPTRNGPPQIQNFDPFRKVEAEIIDKQQGIETERNADGSMHVQMVNNSWYNVSGVDFSDGANLIQVEVAANAATTLEIRTTSANGALVGTVQVPATGGLNSFSTITASLNGVNGIQDLYFVAKGRLNFNWYQFTGEPQDCGTAEGTPVCCNITADVDRDGWGEEWGAQCRVTENTEGYAPLNPSTVAAAINVGGGGDYFNDIYYQPDVYRTGGEANSTADAVLDAAGSSVFNSERYGDMQFNIPVANGTYSVDLHFTEMYWEENGERVFDVNLEGENVIAGLDIFQQAGHDVAYSQSFDVTISDGELNIALTTVTDNATLSGILVRASSAASSSAPASSSSQSSAPSPVVSSSSLAASSSEANSEQSSASSTASTPVKLGALNIAELLIGLMVLWGAALLRAQKHRNTPSRIKGKTGNR</sequence>
<keyword evidence="10" id="KW-1133">Transmembrane helix</keyword>
<dbReference type="CDD" id="cd04084">
    <property type="entry name" value="CBM6_xylanase-like"/>
    <property type="match status" value="1"/>
</dbReference>
<keyword evidence="14" id="KW-1185">Reference proteome</keyword>
<dbReference type="InterPro" id="IPR008979">
    <property type="entry name" value="Galactose-bd-like_sf"/>
</dbReference>
<name>A0AAN1WE44_9GAMM</name>
<keyword evidence="2" id="KW-0624">Polysaccharide degradation</keyword>
<dbReference type="InterPro" id="IPR006710">
    <property type="entry name" value="Glyco_hydro_43"/>
</dbReference>
<gene>
    <name evidence="13" type="ORF">MARGE09_P0115</name>
</gene>
<dbReference type="InterPro" id="IPR021720">
    <property type="entry name" value="Malectin_dom"/>
</dbReference>
<feature type="site" description="Important for catalytic activity, responsible for pKa modulation of the active site Glu and correct orientation of both the proton donor and substrate" evidence="8">
    <location>
        <position position="165"/>
    </location>
</feature>
<evidence type="ECO:0000256" key="10">
    <source>
        <dbReference type="SAM" id="Phobius"/>
    </source>
</evidence>
<dbReference type="CDD" id="cd09003">
    <property type="entry name" value="GH43_XynD-like"/>
    <property type="match status" value="1"/>
</dbReference>
<keyword evidence="6" id="KW-0326">Glycosidase</keyword>
<evidence type="ECO:0000256" key="5">
    <source>
        <dbReference type="ARBA" id="ARBA00023277"/>
    </source>
</evidence>
<dbReference type="Proteomes" id="UP001320119">
    <property type="component" value="Chromosome"/>
</dbReference>
<dbReference type="PANTHER" id="PTHR43772">
    <property type="entry name" value="ENDO-1,4-BETA-XYLANASE"/>
    <property type="match status" value="1"/>
</dbReference>
<dbReference type="GO" id="GO:0030246">
    <property type="term" value="F:carbohydrate binding"/>
    <property type="evidence" value="ECO:0007669"/>
    <property type="project" value="InterPro"/>
</dbReference>
<evidence type="ECO:0000256" key="2">
    <source>
        <dbReference type="ARBA" id="ARBA00022651"/>
    </source>
</evidence>
<keyword evidence="10" id="KW-0472">Membrane</keyword>
<evidence type="ECO:0000256" key="7">
    <source>
        <dbReference type="PIRSR" id="PIRSR606710-1"/>
    </source>
</evidence>
<keyword evidence="5" id="KW-0119">Carbohydrate metabolism</keyword>
<organism evidence="13 14">
    <name type="scientific">Marinagarivorans cellulosilyticus</name>
    <dbReference type="NCBI Taxonomy" id="2721545"/>
    <lineage>
        <taxon>Bacteria</taxon>
        <taxon>Pseudomonadati</taxon>
        <taxon>Pseudomonadota</taxon>
        <taxon>Gammaproteobacteria</taxon>
        <taxon>Cellvibrionales</taxon>
        <taxon>Cellvibrionaceae</taxon>
        <taxon>Marinagarivorans</taxon>
    </lineage>
</organism>
<dbReference type="SUPFAM" id="SSF49785">
    <property type="entry name" value="Galactose-binding domain-like"/>
    <property type="match status" value="2"/>
</dbReference>
<feature type="signal peptide" evidence="11">
    <location>
        <begin position="1"/>
        <end position="34"/>
    </location>
</feature>
<dbReference type="RefSeq" id="WP_236985416.1">
    <property type="nucleotide sequence ID" value="NZ_AP023086.1"/>
</dbReference>
<evidence type="ECO:0000256" key="8">
    <source>
        <dbReference type="PIRSR" id="PIRSR606710-2"/>
    </source>
</evidence>
<feature type="active site" description="Proton acceptor" evidence="7">
    <location>
        <position position="46"/>
    </location>
</feature>
<dbReference type="InterPro" id="IPR005084">
    <property type="entry name" value="CBM6"/>
</dbReference>
<dbReference type="SMART" id="SM00606">
    <property type="entry name" value="CBD_IV"/>
    <property type="match status" value="1"/>
</dbReference>
<evidence type="ECO:0000313" key="14">
    <source>
        <dbReference type="Proteomes" id="UP001320119"/>
    </source>
</evidence>
<dbReference type="InterPro" id="IPR023296">
    <property type="entry name" value="Glyco_hydro_beta-prop_sf"/>
</dbReference>
<proteinExistence type="inferred from homology"/>
<dbReference type="Pfam" id="PF11721">
    <property type="entry name" value="Malectin"/>
    <property type="match status" value="1"/>
</dbReference>
<dbReference type="InterPro" id="IPR052176">
    <property type="entry name" value="Glycosyl_Hydrlase_43_Enz"/>
</dbReference>
<comment type="similarity">
    <text evidence="1">Belongs to the glycosyl hydrolase 43 family.</text>
</comment>
<dbReference type="Pfam" id="PF03422">
    <property type="entry name" value="CBM_6"/>
    <property type="match status" value="1"/>
</dbReference>
<reference evidence="13 14" key="1">
    <citation type="journal article" date="2022" name="IScience">
        <title>An ultrasensitive nanofiber-based assay for enzymatic hydrolysis and deep-sea microbial degradation of cellulose.</title>
        <authorList>
            <person name="Tsudome M."/>
            <person name="Tachioka M."/>
            <person name="Miyazaki M."/>
            <person name="Uchimura K."/>
            <person name="Tsuda M."/>
            <person name="Takaki Y."/>
            <person name="Deguchi S."/>
        </authorList>
    </citation>
    <scope>NUCLEOTIDE SEQUENCE [LARGE SCALE GENOMIC DNA]</scope>
    <source>
        <strain evidence="13 14">GE09</strain>
    </source>
</reference>
<accession>A0AAN1WE44</accession>
<keyword evidence="2" id="KW-0858">Xylan degradation</keyword>
<protein>
    <recommendedName>
        <fullName evidence="12">CBM6 domain-containing protein</fullName>
    </recommendedName>
</protein>
<feature type="domain" description="CBM6" evidence="12">
    <location>
        <begin position="339"/>
        <end position="456"/>
    </location>
</feature>